<accession>A0AAW0GF09</accession>
<protein>
    <recommendedName>
        <fullName evidence="2">Fungal-type protein kinase domain-containing protein</fullName>
    </recommendedName>
</protein>
<evidence type="ECO:0000259" key="2">
    <source>
        <dbReference type="Pfam" id="PF17667"/>
    </source>
</evidence>
<dbReference type="InterPro" id="IPR011009">
    <property type="entry name" value="Kinase-like_dom_sf"/>
</dbReference>
<organism evidence="3 4">
    <name type="scientific">Cerrena zonata</name>
    <dbReference type="NCBI Taxonomy" id="2478898"/>
    <lineage>
        <taxon>Eukaryota</taxon>
        <taxon>Fungi</taxon>
        <taxon>Dikarya</taxon>
        <taxon>Basidiomycota</taxon>
        <taxon>Agaricomycotina</taxon>
        <taxon>Agaricomycetes</taxon>
        <taxon>Polyporales</taxon>
        <taxon>Cerrenaceae</taxon>
        <taxon>Cerrena</taxon>
    </lineage>
</organism>
<proteinExistence type="predicted"/>
<dbReference type="PANTHER" id="PTHR38248:SF2">
    <property type="entry name" value="FUNK1 11"/>
    <property type="match status" value="1"/>
</dbReference>
<evidence type="ECO:0000256" key="1">
    <source>
        <dbReference type="SAM" id="MobiDB-lite"/>
    </source>
</evidence>
<dbReference type="EMBL" id="JASBNA010000005">
    <property type="protein sequence ID" value="KAK7692048.1"/>
    <property type="molecule type" value="Genomic_DNA"/>
</dbReference>
<comment type="caution">
    <text evidence="3">The sequence shown here is derived from an EMBL/GenBank/DDBJ whole genome shotgun (WGS) entry which is preliminary data.</text>
</comment>
<dbReference type="Gene3D" id="1.10.510.10">
    <property type="entry name" value="Transferase(Phosphotransferase) domain 1"/>
    <property type="match status" value="1"/>
</dbReference>
<dbReference type="AlphaFoldDB" id="A0AAW0GF09"/>
<sequence>MAGTFVGAMPARDFLKTFLNFKEHSPPRLPKGYDFSRINGDTGESDMYEPLCEAITKVFPRFETHVVANAVDAHDVRIRPILAVVCKGQSFDQKKPFNSMDFWIEVKPKRQQDAFTHKDDYTSLENKSDSAKTREYLISYAAAVMSRQHRTCLFSLLICDHYVRFFRWDRSGCVVSELVDFLEHPEILAYFFLCYGHLSAVKRGLDTTATRPSEKEERLLQDALKEYEVRCKAQKRKNVTALKQPIEGESPWPVFKIKMKIDGALRSLIVRRPLWGADSPCGRATRGYLAYDLKGRKLVFLRDFWRTEDEYITPERIIYAEMEDGEVPFLPIVLAAGDVKTGRTAQTTVTQHYANSRVSQEWMMPCARLKTYVHCRVVQELAYPLASAVSSKEAVQAIRDVLQVIKIAYYECGLLHCDISTGNIMIGKNDRGVLNDWDHALKLALKNLPHPTRTGTWQFSSVSLLTGEGQEHEIQDDVESCFWVLLYIAFHYFKHDGPTFDLDFFYEYRSFNDEGPPTGGCRKLVLLTAYCLDKVKWNCIPLDSLLHTLSDHFHDYMAAMYKRPKRASQLYHDMHKQLGQVEVILRMFGEALALDGWSEHDAADDQMRKERPRTLLATSRRMEQEHEDATVSTFTTGFVTGNCGRSRTSTEEMLQVPSLKRTRSEARIEDKDGIKVAKRARTEWVPARASFSMAKSLPSKSTHRYGLRSKSNRNPPIPT</sequence>
<evidence type="ECO:0000313" key="3">
    <source>
        <dbReference type="EMBL" id="KAK7692048.1"/>
    </source>
</evidence>
<name>A0AAW0GF09_9APHY</name>
<dbReference type="Proteomes" id="UP001385951">
    <property type="component" value="Unassembled WGS sequence"/>
</dbReference>
<feature type="compositionally biased region" description="Basic residues" evidence="1">
    <location>
        <begin position="701"/>
        <end position="711"/>
    </location>
</feature>
<keyword evidence="4" id="KW-1185">Reference proteome</keyword>
<reference evidence="3 4" key="1">
    <citation type="submission" date="2022-09" db="EMBL/GenBank/DDBJ databases">
        <authorList>
            <person name="Palmer J.M."/>
        </authorList>
    </citation>
    <scope>NUCLEOTIDE SEQUENCE [LARGE SCALE GENOMIC DNA]</scope>
    <source>
        <strain evidence="3 4">DSM 7382</strain>
    </source>
</reference>
<dbReference type="PANTHER" id="PTHR38248">
    <property type="entry name" value="FUNK1 6"/>
    <property type="match status" value="1"/>
</dbReference>
<dbReference type="Pfam" id="PF17667">
    <property type="entry name" value="Pkinase_fungal"/>
    <property type="match status" value="1"/>
</dbReference>
<evidence type="ECO:0000313" key="4">
    <source>
        <dbReference type="Proteomes" id="UP001385951"/>
    </source>
</evidence>
<dbReference type="SUPFAM" id="SSF56112">
    <property type="entry name" value="Protein kinase-like (PK-like)"/>
    <property type="match status" value="1"/>
</dbReference>
<feature type="region of interest" description="Disordered" evidence="1">
    <location>
        <begin position="690"/>
        <end position="719"/>
    </location>
</feature>
<gene>
    <name evidence="3" type="ORF">QCA50_005453</name>
</gene>
<feature type="domain" description="Fungal-type protein kinase" evidence="2">
    <location>
        <begin position="126"/>
        <end position="488"/>
    </location>
</feature>
<dbReference type="InterPro" id="IPR040976">
    <property type="entry name" value="Pkinase_fungal"/>
</dbReference>